<evidence type="ECO:0000313" key="8">
    <source>
        <dbReference type="Proteomes" id="UP000239772"/>
    </source>
</evidence>
<comment type="subcellular location">
    <subcellularLocation>
        <location evidence="1">Cell membrane</location>
        <topology evidence="1">Multi-pass membrane protein</topology>
    </subcellularLocation>
</comment>
<evidence type="ECO:0000256" key="1">
    <source>
        <dbReference type="ARBA" id="ARBA00004651"/>
    </source>
</evidence>
<dbReference type="AlphaFoldDB" id="A0A2T1HSB0"/>
<evidence type="ECO:0000256" key="3">
    <source>
        <dbReference type="ARBA" id="ARBA00022692"/>
    </source>
</evidence>
<evidence type="ECO:0000256" key="2">
    <source>
        <dbReference type="ARBA" id="ARBA00022475"/>
    </source>
</evidence>
<dbReference type="PANTHER" id="PTHR30086">
    <property type="entry name" value="ARGININE EXPORTER PROTEIN ARGO"/>
    <property type="match status" value="1"/>
</dbReference>
<evidence type="ECO:0000313" key="7">
    <source>
        <dbReference type="EMBL" id="PSC04550.1"/>
    </source>
</evidence>
<keyword evidence="5 6" id="KW-0472">Membrane</keyword>
<gene>
    <name evidence="7" type="ORF">SLNSH_13725</name>
</gene>
<comment type="caution">
    <text evidence="7">The sequence shown here is derived from an EMBL/GenBank/DDBJ whole genome shotgun (WGS) entry which is preliminary data.</text>
</comment>
<dbReference type="OrthoDB" id="9807053at2"/>
<dbReference type="Pfam" id="PF01810">
    <property type="entry name" value="LysE"/>
    <property type="match status" value="1"/>
</dbReference>
<dbReference type="GO" id="GO:0015171">
    <property type="term" value="F:amino acid transmembrane transporter activity"/>
    <property type="evidence" value="ECO:0007669"/>
    <property type="project" value="TreeGrafter"/>
</dbReference>
<dbReference type="PANTHER" id="PTHR30086:SF20">
    <property type="entry name" value="ARGININE EXPORTER PROTEIN ARGO-RELATED"/>
    <property type="match status" value="1"/>
</dbReference>
<reference evidence="8" key="1">
    <citation type="submission" date="2018-03" db="EMBL/GenBank/DDBJ databases">
        <authorList>
            <person name="Sun L."/>
            <person name="Liu H."/>
            <person name="Chen W."/>
            <person name="Huang K."/>
            <person name="Liu W."/>
            <person name="Gao X."/>
        </authorList>
    </citation>
    <scope>NUCLEOTIDE SEQUENCE [LARGE SCALE GENOMIC DNA]</scope>
    <source>
        <strain evidence="8">SH9</strain>
    </source>
</reference>
<dbReference type="InterPro" id="IPR001123">
    <property type="entry name" value="LeuE-type"/>
</dbReference>
<dbReference type="Proteomes" id="UP000239772">
    <property type="component" value="Unassembled WGS sequence"/>
</dbReference>
<name>A0A2T1HSB0_9HYPH</name>
<dbReference type="PIRSF" id="PIRSF006324">
    <property type="entry name" value="LeuE"/>
    <property type="match status" value="1"/>
</dbReference>
<dbReference type="RefSeq" id="WP_106337574.1">
    <property type="nucleotide sequence ID" value="NZ_PVZS01000013.1"/>
</dbReference>
<keyword evidence="4 6" id="KW-1133">Transmembrane helix</keyword>
<protein>
    <submittedName>
        <fullName evidence="7">RhtB family transporter</fullName>
    </submittedName>
</protein>
<feature type="transmembrane region" description="Helical" evidence="6">
    <location>
        <begin position="75"/>
        <end position="93"/>
    </location>
</feature>
<proteinExistence type="predicted"/>
<keyword evidence="2" id="KW-1003">Cell membrane</keyword>
<sequence>MPELTQFALFVAAALLLAITPGPGVFYVAARALAGGRAEGVASSCGTGLGGMVHVVAGALGVSAVVLASAELVTALKLIGAAYLVWIGARTILSARKDAASLEAGLAAPPVGARRAFREGVLVEALNPKTAAFFLAFVPQFVDPAAGPVALQFVVLGFVSVALNTLADIVVAFGASGIRNGAAARPALVRRLREASGAGMIALGLGLALAKRPAH</sequence>
<dbReference type="EMBL" id="PVZS01000013">
    <property type="protein sequence ID" value="PSC04550.1"/>
    <property type="molecule type" value="Genomic_DNA"/>
</dbReference>
<keyword evidence="3 6" id="KW-0812">Transmembrane</keyword>
<evidence type="ECO:0000256" key="4">
    <source>
        <dbReference type="ARBA" id="ARBA00022989"/>
    </source>
</evidence>
<organism evidence="7 8">
    <name type="scientific">Alsobacter soli</name>
    <dbReference type="NCBI Taxonomy" id="2109933"/>
    <lineage>
        <taxon>Bacteria</taxon>
        <taxon>Pseudomonadati</taxon>
        <taxon>Pseudomonadota</taxon>
        <taxon>Alphaproteobacteria</taxon>
        <taxon>Hyphomicrobiales</taxon>
        <taxon>Alsobacteraceae</taxon>
        <taxon>Alsobacter</taxon>
    </lineage>
</organism>
<dbReference type="GO" id="GO:0005886">
    <property type="term" value="C:plasma membrane"/>
    <property type="evidence" value="ECO:0007669"/>
    <property type="project" value="UniProtKB-SubCell"/>
</dbReference>
<accession>A0A2T1HSB0</accession>
<evidence type="ECO:0000256" key="5">
    <source>
        <dbReference type="ARBA" id="ARBA00023136"/>
    </source>
</evidence>
<evidence type="ECO:0000256" key="6">
    <source>
        <dbReference type="SAM" id="Phobius"/>
    </source>
</evidence>
<keyword evidence="8" id="KW-1185">Reference proteome</keyword>
<feature type="transmembrane region" description="Helical" evidence="6">
    <location>
        <begin position="149"/>
        <end position="171"/>
    </location>
</feature>